<dbReference type="Pfam" id="PF10634">
    <property type="entry name" value="Iron_transport"/>
    <property type="match status" value="1"/>
</dbReference>
<proteinExistence type="inferred from homology"/>
<dbReference type="EMBL" id="AP011121">
    <property type="protein sequence ID" value="BAI00633.1"/>
    <property type="molecule type" value="Genomic_DNA"/>
</dbReference>
<dbReference type="Gene3D" id="2.60.40.2480">
    <property type="entry name" value="Periplasmic metal-binding protein Tp34-type"/>
    <property type="match status" value="1"/>
</dbReference>
<dbReference type="InterPro" id="IPR038482">
    <property type="entry name" value="Tp34-type_sf"/>
</dbReference>
<name>C7JG63_ACEP3</name>
<evidence type="ECO:0000313" key="4">
    <source>
        <dbReference type="EMBL" id="BAI00633.1"/>
    </source>
</evidence>
<comment type="similarity">
    <text evidence="1">Belongs to the UPF0423 family.</text>
</comment>
<keyword evidence="2 3" id="KW-0732">Signal</keyword>
<organism evidence="4 5">
    <name type="scientific">Acetobacter pasteurianus (strain NBRC 105184 / IFO 3283-01)</name>
    <dbReference type="NCBI Taxonomy" id="634452"/>
    <lineage>
        <taxon>Bacteria</taxon>
        <taxon>Pseudomonadati</taxon>
        <taxon>Pseudomonadota</taxon>
        <taxon>Alphaproteobacteria</taxon>
        <taxon>Acetobacterales</taxon>
        <taxon>Acetobacteraceae</taxon>
        <taxon>Acetobacter</taxon>
    </lineage>
</organism>
<dbReference type="RefSeq" id="WP_014457554.1">
    <property type="nucleotide sequence ID" value="NC_013209.1"/>
</dbReference>
<sequence length="183" mass="20348">MPYKNLRCRHMKSYLSILSAASVLTLAIALPAAAREYPVGGPVHAHDMEIAANYLLDINMVPMTSDMAMGKDTIHLETDVHATADNQWGFPDGAWVPYLKVDYTLTKKGSDWKNQGTLHPMTAKDGPHYANNVKMDGPGSYTVVFSYSSPEANGFMHHTDKETGTPGFWQPFTESFTFDYPQK</sequence>
<dbReference type="PIRSF" id="PIRSF017018">
    <property type="entry name" value="Tp34"/>
    <property type="match status" value="1"/>
</dbReference>
<evidence type="ECO:0000256" key="3">
    <source>
        <dbReference type="SAM" id="SignalP"/>
    </source>
</evidence>
<accession>C7JG63</accession>
<dbReference type="GeneID" id="66351281"/>
<dbReference type="HOGENOM" id="CLU_100963_1_0_5"/>
<reference evidence="4 5" key="1">
    <citation type="journal article" date="2009" name="Nucleic Acids Res.">
        <title>Whole-genome analyses reveal genetic instability of Acetobacter pasteurianus.</title>
        <authorList>
            <person name="Azuma Y."/>
            <person name="Hosoyama A."/>
            <person name="Matsutani M."/>
            <person name="Furuya N."/>
            <person name="Horikawa H."/>
            <person name="Harada T."/>
            <person name="Hirakawa H."/>
            <person name="Kuhara S."/>
            <person name="Matsushita K."/>
            <person name="Fujita N."/>
            <person name="Shirai M."/>
        </authorList>
    </citation>
    <scope>NUCLEOTIDE SEQUENCE [LARGE SCALE GENOMIC DNA]</scope>
    <source>
        <strain evidence="5">NBRC 105184 / IFO 3283-01</strain>
    </source>
</reference>
<feature type="signal peptide" evidence="3">
    <location>
        <begin position="1"/>
        <end position="34"/>
    </location>
</feature>
<dbReference type="STRING" id="634452.APA01_25270"/>
<gene>
    <name evidence="4" type="ordered locus">APA01_25270</name>
</gene>
<feature type="chain" id="PRO_5002978418" evidence="3">
    <location>
        <begin position="35"/>
        <end position="183"/>
    </location>
</feature>
<protein>
    <submittedName>
        <fullName evidence="4">Fe2+ high-affinity transporter</fullName>
    </submittedName>
</protein>
<dbReference type="KEGG" id="apt:APA01_25270"/>
<evidence type="ECO:0000256" key="1">
    <source>
        <dbReference type="ARBA" id="ARBA00010013"/>
    </source>
</evidence>
<dbReference type="eggNOG" id="COG3470">
    <property type="taxonomic scope" value="Bacteria"/>
</dbReference>
<dbReference type="Proteomes" id="UP000000948">
    <property type="component" value="Chromosome"/>
</dbReference>
<evidence type="ECO:0000313" key="5">
    <source>
        <dbReference type="Proteomes" id="UP000000948"/>
    </source>
</evidence>
<dbReference type="InterPro" id="IPR018470">
    <property type="entry name" value="Metal-bd_Tp34-typ"/>
</dbReference>
<evidence type="ECO:0000256" key="2">
    <source>
        <dbReference type="ARBA" id="ARBA00022729"/>
    </source>
</evidence>
<dbReference type="AlphaFoldDB" id="C7JG63"/>